<feature type="domain" description="TNase-like" evidence="1">
    <location>
        <begin position="109"/>
        <end position="194"/>
    </location>
</feature>
<proteinExistence type="predicted"/>
<name>A0A6C0BDZ4_9ZZZZ</name>
<dbReference type="InterPro" id="IPR016071">
    <property type="entry name" value="Staphylococal_nuclease_OB-fold"/>
</dbReference>
<evidence type="ECO:0000313" key="2">
    <source>
        <dbReference type="EMBL" id="QHS89613.1"/>
    </source>
</evidence>
<dbReference type="AlphaFoldDB" id="A0A6C0BDZ4"/>
<organism evidence="2">
    <name type="scientific">viral metagenome</name>
    <dbReference type="NCBI Taxonomy" id="1070528"/>
    <lineage>
        <taxon>unclassified sequences</taxon>
        <taxon>metagenomes</taxon>
        <taxon>organismal metagenomes</taxon>
    </lineage>
</organism>
<dbReference type="InterPro" id="IPR035437">
    <property type="entry name" value="SNase_OB-fold_sf"/>
</dbReference>
<dbReference type="Gene3D" id="2.40.50.90">
    <property type="match status" value="1"/>
</dbReference>
<evidence type="ECO:0000259" key="1">
    <source>
        <dbReference type="Pfam" id="PF00565"/>
    </source>
</evidence>
<sequence length="212" mass="24074">MLAIKNNSDTMEQDNMEHDNTVTLTSIEHDNLENDNHITLTSIEKAEIPPHVLSGNAYESIKEHLIRLSPSIHKCSFIGWHLVKVVSVYDGDTVNVLLVLGITGFKFGLRIYGIDTAEIKSRNPILKNYAIKSRNFLQTLLKPEHIYIARIIDNDKYGGRLIADIFYKNDNGEYCSVSDVMLTNNFALPYNGKTKENEQNWLTFIADKVSQS</sequence>
<accession>A0A6C0BDZ4</accession>
<dbReference type="SUPFAM" id="SSF50199">
    <property type="entry name" value="Staphylococcal nuclease"/>
    <property type="match status" value="1"/>
</dbReference>
<dbReference type="EMBL" id="MN739114">
    <property type="protein sequence ID" value="QHS89613.1"/>
    <property type="molecule type" value="Genomic_DNA"/>
</dbReference>
<protein>
    <recommendedName>
        <fullName evidence="1">TNase-like domain-containing protein</fullName>
    </recommendedName>
</protein>
<reference evidence="2" key="1">
    <citation type="journal article" date="2020" name="Nature">
        <title>Giant virus diversity and host interactions through global metagenomics.</title>
        <authorList>
            <person name="Schulz F."/>
            <person name="Roux S."/>
            <person name="Paez-Espino D."/>
            <person name="Jungbluth S."/>
            <person name="Walsh D.A."/>
            <person name="Denef V.J."/>
            <person name="McMahon K.D."/>
            <person name="Konstantinidis K.T."/>
            <person name="Eloe-Fadrosh E.A."/>
            <person name="Kyrpides N.C."/>
            <person name="Woyke T."/>
        </authorList>
    </citation>
    <scope>NUCLEOTIDE SEQUENCE</scope>
    <source>
        <strain evidence="2">GVMAG-M-3300010160-26</strain>
    </source>
</reference>
<dbReference type="Pfam" id="PF00565">
    <property type="entry name" value="SNase"/>
    <property type="match status" value="1"/>
</dbReference>